<dbReference type="PROSITE" id="PS50262">
    <property type="entry name" value="G_PROTEIN_RECEP_F1_2"/>
    <property type="match status" value="1"/>
</dbReference>
<protein>
    <recommendedName>
        <fullName evidence="10">G-protein coupled receptors family 1 profile domain-containing protein</fullName>
    </recommendedName>
</protein>
<keyword evidence="7" id="KW-0807">Transducer</keyword>
<feature type="transmembrane region" description="Helical" evidence="9">
    <location>
        <begin position="142"/>
        <end position="162"/>
    </location>
</feature>
<dbReference type="Proteomes" id="UP001497482">
    <property type="component" value="Chromosome 17"/>
</dbReference>
<feature type="transmembrane region" description="Helical" evidence="9">
    <location>
        <begin position="55"/>
        <end position="78"/>
    </location>
</feature>
<reference evidence="11 12" key="1">
    <citation type="submission" date="2024-04" db="EMBL/GenBank/DDBJ databases">
        <authorList>
            <person name="Waldvogel A.-M."/>
            <person name="Schoenle A."/>
        </authorList>
    </citation>
    <scope>NUCLEOTIDE SEQUENCE [LARGE SCALE GENOMIC DNA]</scope>
</reference>
<evidence type="ECO:0000256" key="2">
    <source>
        <dbReference type="ARBA" id="ARBA00022692"/>
    </source>
</evidence>
<feature type="transmembrane region" description="Helical" evidence="9">
    <location>
        <begin position="98"/>
        <end position="121"/>
    </location>
</feature>
<feature type="transmembrane region" description="Helical" evidence="9">
    <location>
        <begin position="279"/>
        <end position="300"/>
    </location>
</feature>
<evidence type="ECO:0000256" key="4">
    <source>
        <dbReference type="ARBA" id="ARBA00023040"/>
    </source>
</evidence>
<feature type="transmembrane region" description="Helical" evidence="9">
    <location>
        <begin position="188"/>
        <end position="215"/>
    </location>
</feature>
<organism evidence="11 12">
    <name type="scientific">Knipowitschia caucasica</name>
    <name type="common">Caucasian dwarf goby</name>
    <name type="synonym">Pomatoschistus caucasicus</name>
    <dbReference type="NCBI Taxonomy" id="637954"/>
    <lineage>
        <taxon>Eukaryota</taxon>
        <taxon>Metazoa</taxon>
        <taxon>Chordata</taxon>
        <taxon>Craniata</taxon>
        <taxon>Vertebrata</taxon>
        <taxon>Euteleostomi</taxon>
        <taxon>Actinopterygii</taxon>
        <taxon>Neopterygii</taxon>
        <taxon>Teleostei</taxon>
        <taxon>Neoteleostei</taxon>
        <taxon>Acanthomorphata</taxon>
        <taxon>Gobiaria</taxon>
        <taxon>Gobiiformes</taxon>
        <taxon>Gobioidei</taxon>
        <taxon>Gobiidae</taxon>
        <taxon>Gobiinae</taxon>
        <taxon>Knipowitschia</taxon>
    </lineage>
</organism>
<evidence type="ECO:0000256" key="6">
    <source>
        <dbReference type="ARBA" id="ARBA00023170"/>
    </source>
</evidence>
<evidence type="ECO:0000313" key="12">
    <source>
        <dbReference type="Proteomes" id="UP001497482"/>
    </source>
</evidence>
<evidence type="ECO:0000256" key="8">
    <source>
        <dbReference type="SAM" id="MobiDB-lite"/>
    </source>
</evidence>
<feature type="domain" description="G-protein coupled receptors family 1 profile" evidence="10">
    <location>
        <begin position="41"/>
        <end position="297"/>
    </location>
</feature>
<gene>
    <name evidence="11" type="ORF">KC01_LOCUS15809</name>
</gene>
<dbReference type="PANTHER" id="PTHR24240">
    <property type="entry name" value="OPSIN"/>
    <property type="match status" value="1"/>
</dbReference>
<name>A0AAV2K6N0_KNICA</name>
<sequence length="390" mass="43996">MDGNYTQDRDPYSGFTSKLSPAADITVGLAILCTVLLSLVGNGLVLLVCYRRRRVLAGAELLCVNLAAVDFFCCVFFYPLSITSSFTHTWWGHSYTCVYYGLGCFIFGLCAMFTITAISVMRYLKTCCSLLYVWLDEVRVQYLCAGIWMVAALWSCFPLVGWGEYVLEPYGLSCTVAWRGYHTSTKDAVYVLCSFLCFTLLPVLLIVVTQGLILWEVSRFSCTLSARGIYNNLRHTERRLSMMFLCISLGFIMAWSPYAVVSFLFIFHRGPQYMAPEGFVFPALFAKSSHIYNPFIYFYFNKTFQRELRCLLGPAAVLLRGNRVGAPPGTRPGPPHIHIQLVEKNRKTRDQESHQRKEAPEEPRPVCVCWGSDQVQGHQEGPGAPKHGSI</sequence>
<dbReference type="Pfam" id="PF00001">
    <property type="entry name" value="7tm_1"/>
    <property type="match status" value="1"/>
</dbReference>
<evidence type="ECO:0000256" key="1">
    <source>
        <dbReference type="ARBA" id="ARBA00004141"/>
    </source>
</evidence>
<dbReference type="InterPro" id="IPR000276">
    <property type="entry name" value="GPCR_Rhodpsn"/>
</dbReference>
<keyword evidence="4" id="KW-0297">G-protein coupled receptor</keyword>
<feature type="compositionally biased region" description="Basic and acidic residues" evidence="8">
    <location>
        <begin position="343"/>
        <end position="364"/>
    </location>
</feature>
<accession>A0AAV2K6N0</accession>
<keyword evidence="6" id="KW-0675">Receptor</keyword>
<feature type="region of interest" description="Disordered" evidence="8">
    <location>
        <begin position="343"/>
        <end position="366"/>
    </location>
</feature>
<dbReference type="AlphaFoldDB" id="A0AAV2K6N0"/>
<evidence type="ECO:0000256" key="3">
    <source>
        <dbReference type="ARBA" id="ARBA00022989"/>
    </source>
</evidence>
<proteinExistence type="predicted"/>
<dbReference type="PRINTS" id="PR00237">
    <property type="entry name" value="GPCRRHODOPSN"/>
</dbReference>
<feature type="transmembrane region" description="Helical" evidence="9">
    <location>
        <begin position="25"/>
        <end position="48"/>
    </location>
</feature>
<dbReference type="GO" id="GO:0004930">
    <property type="term" value="F:G protein-coupled receptor activity"/>
    <property type="evidence" value="ECO:0007669"/>
    <property type="project" value="UniProtKB-KW"/>
</dbReference>
<keyword evidence="2 9" id="KW-0812">Transmembrane</keyword>
<dbReference type="Gene3D" id="1.20.1070.10">
    <property type="entry name" value="Rhodopsin 7-helix transmembrane proteins"/>
    <property type="match status" value="1"/>
</dbReference>
<dbReference type="InterPro" id="IPR050125">
    <property type="entry name" value="GPCR_opsins"/>
</dbReference>
<evidence type="ECO:0000313" key="11">
    <source>
        <dbReference type="EMBL" id="CAL1585598.1"/>
    </source>
</evidence>
<dbReference type="EMBL" id="OZ035839">
    <property type="protein sequence ID" value="CAL1585598.1"/>
    <property type="molecule type" value="Genomic_DNA"/>
</dbReference>
<keyword evidence="3 9" id="KW-1133">Transmembrane helix</keyword>
<evidence type="ECO:0000256" key="9">
    <source>
        <dbReference type="SAM" id="Phobius"/>
    </source>
</evidence>
<feature type="transmembrane region" description="Helical" evidence="9">
    <location>
        <begin position="242"/>
        <end position="267"/>
    </location>
</feature>
<evidence type="ECO:0000259" key="10">
    <source>
        <dbReference type="PROSITE" id="PS50262"/>
    </source>
</evidence>
<dbReference type="GO" id="GO:0016020">
    <property type="term" value="C:membrane"/>
    <property type="evidence" value="ECO:0007669"/>
    <property type="project" value="UniProtKB-SubCell"/>
</dbReference>
<dbReference type="SUPFAM" id="SSF81321">
    <property type="entry name" value="Family A G protein-coupled receptor-like"/>
    <property type="match status" value="1"/>
</dbReference>
<comment type="subcellular location">
    <subcellularLocation>
        <location evidence="1">Membrane</location>
        <topology evidence="1">Multi-pass membrane protein</topology>
    </subcellularLocation>
</comment>
<dbReference type="InterPro" id="IPR017452">
    <property type="entry name" value="GPCR_Rhodpsn_7TM"/>
</dbReference>
<evidence type="ECO:0000256" key="7">
    <source>
        <dbReference type="ARBA" id="ARBA00023224"/>
    </source>
</evidence>
<keyword evidence="5 9" id="KW-0472">Membrane</keyword>
<evidence type="ECO:0000256" key="5">
    <source>
        <dbReference type="ARBA" id="ARBA00023136"/>
    </source>
</evidence>
<keyword evidence="12" id="KW-1185">Reference proteome</keyword>